<sequence length="258" mass="28852">MVTVSRHTGQGNSRYYLVDGDNKVDPKQRFESVTTITNVLDKPALIPWAEGMGIQAMYDVAKQWCADNPGILDSIESQLPMFMVQSEGASRRKKEDAADIGTETHGIIESILDGGKPDVPDVLTQVIESFKAFWSQANLEIIDAEVMVYSAEHRYAGTIDFVASNKTTGQRWILDWKTSNGLYKETTLQLAAYGHAYDEMHGGNSPWGVGLMAVRLGKDYPAFETKQVTNPTEAFTGFRACQGIRQWIKDMRSTEWKK</sequence>
<dbReference type="EMBL" id="LAZR01034039">
    <property type="protein sequence ID" value="KKL46413.1"/>
    <property type="molecule type" value="Genomic_DNA"/>
</dbReference>
<evidence type="ECO:0000259" key="1">
    <source>
        <dbReference type="Pfam" id="PF12705"/>
    </source>
</evidence>
<feature type="non-terminal residue" evidence="2">
    <location>
        <position position="1"/>
    </location>
</feature>
<dbReference type="Pfam" id="PF12705">
    <property type="entry name" value="PDDEXK_1"/>
    <property type="match status" value="1"/>
</dbReference>
<evidence type="ECO:0000313" key="2">
    <source>
        <dbReference type="EMBL" id="KKL46413.1"/>
    </source>
</evidence>
<organism evidence="2">
    <name type="scientific">marine sediment metagenome</name>
    <dbReference type="NCBI Taxonomy" id="412755"/>
    <lineage>
        <taxon>unclassified sequences</taxon>
        <taxon>metagenomes</taxon>
        <taxon>ecological metagenomes</taxon>
    </lineage>
</organism>
<dbReference type="Gene3D" id="3.90.320.10">
    <property type="match status" value="1"/>
</dbReference>
<reference evidence="2" key="1">
    <citation type="journal article" date="2015" name="Nature">
        <title>Complex archaea that bridge the gap between prokaryotes and eukaryotes.</title>
        <authorList>
            <person name="Spang A."/>
            <person name="Saw J.H."/>
            <person name="Jorgensen S.L."/>
            <person name="Zaremba-Niedzwiedzka K."/>
            <person name="Martijn J."/>
            <person name="Lind A.E."/>
            <person name="van Eijk R."/>
            <person name="Schleper C."/>
            <person name="Guy L."/>
            <person name="Ettema T.J."/>
        </authorList>
    </citation>
    <scope>NUCLEOTIDE SEQUENCE</scope>
</reference>
<feature type="domain" description="PD-(D/E)XK endonuclease-like" evidence="1">
    <location>
        <begin position="154"/>
        <end position="253"/>
    </location>
</feature>
<dbReference type="InterPro" id="IPR038726">
    <property type="entry name" value="PDDEXK_AddAB-type"/>
</dbReference>
<accession>A0A0F9CAK0</accession>
<gene>
    <name evidence="2" type="ORF">LCGC14_2345790</name>
</gene>
<dbReference type="AlphaFoldDB" id="A0A0F9CAK0"/>
<dbReference type="InterPro" id="IPR011604">
    <property type="entry name" value="PDDEXK-like_dom_sf"/>
</dbReference>
<proteinExistence type="predicted"/>
<comment type="caution">
    <text evidence="2">The sequence shown here is derived from an EMBL/GenBank/DDBJ whole genome shotgun (WGS) entry which is preliminary data.</text>
</comment>
<name>A0A0F9CAK0_9ZZZZ</name>
<protein>
    <recommendedName>
        <fullName evidence="1">PD-(D/E)XK endonuclease-like domain-containing protein</fullName>
    </recommendedName>
</protein>